<gene>
    <name evidence="1" type="ORF">BOLC1T00867H</name>
</gene>
<accession>A0A3P6F7C4</accession>
<name>A0A3P6F7C4_BRAOL</name>
<protein>
    <submittedName>
        <fullName evidence="1">Uncharacterized protein</fullName>
    </submittedName>
</protein>
<organism evidence="1">
    <name type="scientific">Brassica oleracea</name>
    <name type="common">Wild cabbage</name>
    <dbReference type="NCBI Taxonomy" id="3712"/>
    <lineage>
        <taxon>Eukaryota</taxon>
        <taxon>Viridiplantae</taxon>
        <taxon>Streptophyta</taxon>
        <taxon>Embryophyta</taxon>
        <taxon>Tracheophyta</taxon>
        <taxon>Spermatophyta</taxon>
        <taxon>Magnoliopsida</taxon>
        <taxon>eudicotyledons</taxon>
        <taxon>Gunneridae</taxon>
        <taxon>Pentapetalae</taxon>
        <taxon>rosids</taxon>
        <taxon>malvids</taxon>
        <taxon>Brassicales</taxon>
        <taxon>Brassicaceae</taxon>
        <taxon>Brassiceae</taxon>
        <taxon>Brassica</taxon>
    </lineage>
</organism>
<proteinExistence type="predicted"/>
<sequence length="38" mass="4562">MVSEPEEWSAFDSYLEDIKLLKRNFLNSEIIYVLRKGK</sequence>
<dbReference type="AlphaFoldDB" id="A0A3P6F7C4"/>
<evidence type="ECO:0000313" key="1">
    <source>
        <dbReference type="EMBL" id="VDD48478.1"/>
    </source>
</evidence>
<dbReference type="EMBL" id="LR031878">
    <property type="protein sequence ID" value="VDD48478.1"/>
    <property type="molecule type" value="Genomic_DNA"/>
</dbReference>
<reference evidence="1" key="1">
    <citation type="submission" date="2018-11" db="EMBL/GenBank/DDBJ databases">
        <authorList>
            <consortium name="Genoscope - CEA"/>
            <person name="William W."/>
        </authorList>
    </citation>
    <scope>NUCLEOTIDE SEQUENCE</scope>
</reference>